<evidence type="ECO:0000256" key="3">
    <source>
        <dbReference type="ARBA" id="ARBA00023163"/>
    </source>
</evidence>
<proteinExistence type="predicted"/>
<protein>
    <submittedName>
        <fullName evidence="5">GntR family transcriptional regulator</fullName>
    </submittedName>
</protein>
<keyword evidence="1" id="KW-0805">Transcription regulation</keyword>
<accession>A0A504U685</accession>
<dbReference type="SMART" id="SM00345">
    <property type="entry name" value="HTH_GNTR"/>
    <property type="match status" value="1"/>
</dbReference>
<dbReference type="PRINTS" id="PR00035">
    <property type="entry name" value="HTHGNTR"/>
</dbReference>
<dbReference type="GO" id="GO:0003700">
    <property type="term" value="F:DNA-binding transcription factor activity"/>
    <property type="evidence" value="ECO:0007669"/>
    <property type="project" value="InterPro"/>
</dbReference>
<dbReference type="InterPro" id="IPR011663">
    <property type="entry name" value="UTRA"/>
</dbReference>
<dbReference type="SMART" id="SM00866">
    <property type="entry name" value="UTRA"/>
    <property type="match status" value="1"/>
</dbReference>
<dbReference type="PROSITE" id="PS50949">
    <property type="entry name" value="HTH_GNTR"/>
    <property type="match status" value="1"/>
</dbReference>
<dbReference type="PANTHER" id="PTHR44846">
    <property type="entry name" value="MANNOSYL-D-GLYCERATE TRANSPORT/METABOLISM SYSTEM REPRESSOR MNGR-RELATED"/>
    <property type="match status" value="1"/>
</dbReference>
<dbReference type="InterPro" id="IPR036390">
    <property type="entry name" value="WH_DNA-bd_sf"/>
</dbReference>
<organism evidence="5 6">
    <name type="scientific">Rhizobium glycinendophyticum</name>
    <dbReference type="NCBI Taxonomy" id="2589807"/>
    <lineage>
        <taxon>Bacteria</taxon>
        <taxon>Pseudomonadati</taxon>
        <taxon>Pseudomonadota</taxon>
        <taxon>Alphaproteobacteria</taxon>
        <taxon>Hyphomicrobiales</taxon>
        <taxon>Rhizobiaceae</taxon>
        <taxon>Rhizobium/Agrobacterium group</taxon>
        <taxon>Rhizobium</taxon>
    </lineage>
</organism>
<dbReference type="GO" id="GO:0003677">
    <property type="term" value="F:DNA binding"/>
    <property type="evidence" value="ECO:0007669"/>
    <property type="project" value="UniProtKB-KW"/>
</dbReference>
<evidence type="ECO:0000256" key="1">
    <source>
        <dbReference type="ARBA" id="ARBA00023015"/>
    </source>
</evidence>
<dbReference type="Pfam" id="PF07702">
    <property type="entry name" value="UTRA"/>
    <property type="match status" value="1"/>
</dbReference>
<dbReference type="Proteomes" id="UP000316429">
    <property type="component" value="Unassembled WGS sequence"/>
</dbReference>
<gene>
    <name evidence="5" type="ORF">FJQ55_19495</name>
</gene>
<keyword evidence="3" id="KW-0804">Transcription</keyword>
<dbReference type="EMBL" id="VFYP01000004">
    <property type="protein sequence ID" value="TPP05925.1"/>
    <property type="molecule type" value="Genomic_DNA"/>
</dbReference>
<name>A0A504U685_9HYPH</name>
<dbReference type="InterPro" id="IPR050679">
    <property type="entry name" value="Bact_HTH_transcr_reg"/>
</dbReference>
<keyword evidence="6" id="KW-1185">Reference proteome</keyword>
<dbReference type="Gene3D" id="3.40.1410.10">
    <property type="entry name" value="Chorismate lyase-like"/>
    <property type="match status" value="1"/>
</dbReference>
<dbReference type="InterPro" id="IPR028978">
    <property type="entry name" value="Chorismate_lyase_/UTRA_dom_sf"/>
</dbReference>
<reference evidence="5 6" key="1">
    <citation type="submission" date="2019-06" db="EMBL/GenBank/DDBJ databases">
        <title>Rhizobium sp. CL12 isolated from roots of soybean.</title>
        <authorList>
            <person name="Wang C."/>
        </authorList>
    </citation>
    <scope>NUCLEOTIDE SEQUENCE [LARGE SCALE GENOMIC DNA]</scope>
    <source>
        <strain evidence="5 6">CL12</strain>
    </source>
</reference>
<dbReference type="Gene3D" id="1.10.10.10">
    <property type="entry name" value="Winged helix-like DNA-binding domain superfamily/Winged helix DNA-binding domain"/>
    <property type="match status" value="1"/>
</dbReference>
<feature type="domain" description="HTH gntR-type" evidence="4">
    <location>
        <begin position="66"/>
        <end position="134"/>
    </location>
</feature>
<dbReference type="CDD" id="cd07377">
    <property type="entry name" value="WHTH_GntR"/>
    <property type="match status" value="1"/>
</dbReference>
<sequence>MYVLIDLRVIRKSPHEPRSDGGIPFAFYDERGLNTGTGIGPAVVPAGTAMDVDQKHTNWKPELDTAPLYLQVAHHLEGRISNGDYPVGSLLPTENEIAAALGVSRQTVRQAIGTLRNKGRLSARKGVGTRVEAGFDPERKRFIAHSRSELFEIAAETEFVIDTKEEISAQGKLAVELGCRPGRKFFHMAGIRYPGNRSRPFSWNEVYVDSKLSAAVKDITVARSAIFHYIEQFTGEKIQEIQQDIKPLVLDEVIASKLDVKPGDLALVVTRRYYGSGRRLLEYAFQVLPAERFTFTTTLRAEG</sequence>
<dbReference type="SUPFAM" id="SSF46785">
    <property type="entry name" value="Winged helix' DNA-binding domain"/>
    <property type="match status" value="1"/>
</dbReference>
<dbReference type="InterPro" id="IPR000524">
    <property type="entry name" value="Tscrpt_reg_HTH_GntR"/>
</dbReference>
<dbReference type="GO" id="GO:0045892">
    <property type="term" value="P:negative regulation of DNA-templated transcription"/>
    <property type="evidence" value="ECO:0007669"/>
    <property type="project" value="TreeGrafter"/>
</dbReference>
<evidence type="ECO:0000313" key="6">
    <source>
        <dbReference type="Proteomes" id="UP000316429"/>
    </source>
</evidence>
<dbReference type="AlphaFoldDB" id="A0A504U685"/>
<keyword evidence="2" id="KW-0238">DNA-binding</keyword>
<dbReference type="SUPFAM" id="SSF64288">
    <property type="entry name" value="Chorismate lyase-like"/>
    <property type="match status" value="1"/>
</dbReference>
<evidence type="ECO:0000313" key="5">
    <source>
        <dbReference type="EMBL" id="TPP05925.1"/>
    </source>
</evidence>
<evidence type="ECO:0000256" key="2">
    <source>
        <dbReference type="ARBA" id="ARBA00023125"/>
    </source>
</evidence>
<evidence type="ECO:0000259" key="4">
    <source>
        <dbReference type="PROSITE" id="PS50949"/>
    </source>
</evidence>
<dbReference type="Pfam" id="PF00392">
    <property type="entry name" value="GntR"/>
    <property type="match status" value="1"/>
</dbReference>
<dbReference type="InterPro" id="IPR036388">
    <property type="entry name" value="WH-like_DNA-bd_sf"/>
</dbReference>
<comment type="caution">
    <text evidence="5">The sequence shown here is derived from an EMBL/GenBank/DDBJ whole genome shotgun (WGS) entry which is preliminary data.</text>
</comment>
<dbReference type="PANTHER" id="PTHR44846:SF17">
    <property type="entry name" value="GNTR-FAMILY TRANSCRIPTIONAL REGULATOR"/>
    <property type="match status" value="1"/>
</dbReference>